<name>A0A1J5RGU2_9ZZZZ</name>
<dbReference type="PRINTS" id="PR00038">
    <property type="entry name" value="HTHLUXR"/>
</dbReference>
<keyword evidence="1" id="KW-0805">Transcription regulation</keyword>
<dbReference type="Pfam" id="PF00196">
    <property type="entry name" value="GerE"/>
    <property type="match status" value="1"/>
</dbReference>
<dbReference type="PANTHER" id="PTHR44688">
    <property type="entry name" value="DNA-BINDING TRANSCRIPTIONAL ACTIVATOR DEVR_DOSR"/>
    <property type="match status" value="1"/>
</dbReference>
<dbReference type="CDD" id="cd06170">
    <property type="entry name" value="LuxR_C_like"/>
    <property type="match status" value="1"/>
</dbReference>
<evidence type="ECO:0000313" key="5">
    <source>
        <dbReference type="EMBL" id="OIQ94969.1"/>
    </source>
</evidence>
<dbReference type="InterPro" id="IPR036693">
    <property type="entry name" value="TF_LuxR_autoind-bd_dom_sf"/>
</dbReference>
<dbReference type="PANTHER" id="PTHR44688:SF16">
    <property type="entry name" value="DNA-BINDING TRANSCRIPTIONAL ACTIVATOR DEVR_DOSR"/>
    <property type="match status" value="1"/>
</dbReference>
<organism evidence="5">
    <name type="scientific">mine drainage metagenome</name>
    <dbReference type="NCBI Taxonomy" id="410659"/>
    <lineage>
        <taxon>unclassified sequences</taxon>
        <taxon>metagenomes</taxon>
        <taxon>ecological metagenomes</taxon>
    </lineage>
</organism>
<keyword evidence="3" id="KW-0804">Transcription</keyword>
<dbReference type="InterPro" id="IPR005143">
    <property type="entry name" value="TF_LuxR_autoind-bd_dom"/>
</dbReference>
<evidence type="ECO:0000256" key="2">
    <source>
        <dbReference type="ARBA" id="ARBA00023125"/>
    </source>
</evidence>
<accession>A0A1J5RGU2</accession>
<evidence type="ECO:0000256" key="1">
    <source>
        <dbReference type="ARBA" id="ARBA00023015"/>
    </source>
</evidence>
<feature type="domain" description="HTH luxR-type" evidence="4">
    <location>
        <begin position="198"/>
        <end position="263"/>
    </location>
</feature>
<dbReference type="GO" id="GO:0003677">
    <property type="term" value="F:DNA binding"/>
    <property type="evidence" value="ECO:0007669"/>
    <property type="project" value="UniProtKB-KW"/>
</dbReference>
<dbReference type="InterPro" id="IPR016032">
    <property type="entry name" value="Sig_transdc_resp-reg_C-effctor"/>
</dbReference>
<dbReference type="SMART" id="SM00421">
    <property type="entry name" value="HTH_LUXR"/>
    <property type="match status" value="1"/>
</dbReference>
<keyword evidence="2" id="KW-0238">DNA-binding</keyword>
<dbReference type="GO" id="GO:0006355">
    <property type="term" value="P:regulation of DNA-templated transcription"/>
    <property type="evidence" value="ECO:0007669"/>
    <property type="project" value="InterPro"/>
</dbReference>
<evidence type="ECO:0000256" key="3">
    <source>
        <dbReference type="ARBA" id="ARBA00023163"/>
    </source>
</evidence>
<comment type="caution">
    <text evidence="5">The sequence shown here is derived from an EMBL/GenBank/DDBJ whole genome shotgun (WGS) entry which is preliminary data.</text>
</comment>
<dbReference type="Gene3D" id="1.10.10.10">
    <property type="entry name" value="Winged helix-like DNA-binding domain superfamily/Winged helix DNA-binding domain"/>
    <property type="match status" value="1"/>
</dbReference>
<dbReference type="InterPro" id="IPR036388">
    <property type="entry name" value="WH-like_DNA-bd_sf"/>
</dbReference>
<dbReference type="PROSITE" id="PS50043">
    <property type="entry name" value="HTH_LUXR_2"/>
    <property type="match status" value="1"/>
</dbReference>
<sequence length="323" mass="35462">MNIKHSKDVQDSMSLLNDYLSSMENVDSVGTASSVPILSQVFGATLAALGFAYFSYHLHCPNEAPHRLSNEYSHMSNLPNSRLIGAQRQGYFHDTGIRNFLVAHRLPVLWSRVECNNQFDSPSSAWFDLARNIGLNEAIVTSFPGVGGELAVMTLFIPAESTTSDMVTSGQELLFLLINHFHKYARPALLEQSGIDGSIRRRSLLSGREIEVLEWTARGKSTGEIAPILGLSRKSVEFHIQGCKRKLNVFNRTHAVAKAILLGLLKFEPECADGLRSKGGPGAKAVRACRGNTPASTGALLAPLNFESIRPRPLERRMSEIST</sequence>
<dbReference type="SUPFAM" id="SSF46894">
    <property type="entry name" value="C-terminal effector domain of the bipartite response regulators"/>
    <property type="match status" value="1"/>
</dbReference>
<dbReference type="SUPFAM" id="SSF75516">
    <property type="entry name" value="Pheromone-binding domain of LuxR-like quorum-sensing transcription factors"/>
    <property type="match status" value="1"/>
</dbReference>
<dbReference type="EMBL" id="MLJW01000176">
    <property type="protein sequence ID" value="OIQ94969.1"/>
    <property type="molecule type" value="Genomic_DNA"/>
</dbReference>
<evidence type="ECO:0000259" key="4">
    <source>
        <dbReference type="PROSITE" id="PS50043"/>
    </source>
</evidence>
<dbReference type="AlphaFoldDB" id="A0A1J5RGU2"/>
<dbReference type="Gene3D" id="3.30.450.80">
    <property type="entry name" value="Transcription factor LuxR-like, autoinducer-binding domain"/>
    <property type="match status" value="1"/>
</dbReference>
<protein>
    <submittedName>
        <fullName evidence="5">HTH-type quorum sensing-dependent transcriptional regulator VjbR</fullName>
    </submittedName>
</protein>
<proteinExistence type="predicted"/>
<gene>
    <name evidence="5" type="primary">vjbR</name>
    <name evidence="5" type="ORF">GALL_230720</name>
</gene>
<dbReference type="Pfam" id="PF03472">
    <property type="entry name" value="Autoind_bind"/>
    <property type="match status" value="1"/>
</dbReference>
<dbReference type="InterPro" id="IPR000792">
    <property type="entry name" value="Tscrpt_reg_LuxR_C"/>
</dbReference>
<reference evidence="5" key="1">
    <citation type="submission" date="2016-10" db="EMBL/GenBank/DDBJ databases">
        <title>Sequence of Gallionella enrichment culture.</title>
        <authorList>
            <person name="Poehlein A."/>
            <person name="Muehling M."/>
            <person name="Daniel R."/>
        </authorList>
    </citation>
    <scope>NUCLEOTIDE SEQUENCE</scope>
</reference>